<feature type="domain" description="YopX protein" evidence="1">
    <location>
        <begin position="15"/>
        <end position="83"/>
    </location>
</feature>
<sequence length="96" mass="11219">MMPFWGTARDNEWQDIMQYIGKKDKTGRKIYEKDIVEEGGARGVVEWDESQLKYQYKTCFGTAGFYGFTGKVISNIYETPELMNEKEPTNDTDNRK</sequence>
<dbReference type="SUPFAM" id="SSF159006">
    <property type="entry name" value="YopX-like"/>
    <property type="match status" value="1"/>
</dbReference>
<comment type="caution">
    <text evidence="2">The sequence shown here is derived from an EMBL/GenBank/DDBJ whole genome shotgun (WGS) entry which is preliminary data.</text>
</comment>
<evidence type="ECO:0000313" key="2">
    <source>
        <dbReference type="EMBL" id="KKL83160.1"/>
    </source>
</evidence>
<evidence type="ECO:0000259" key="1">
    <source>
        <dbReference type="Pfam" id="PF09643"/>
    </source>
</evidence>
<dbReference type="InterPro" id="IPR023385">
    <property type="entry name" value="YopX-like_C"/>
</dbReference>
<name>A0A0F9HN83_9ZZZZ</name>
<organism evidence="2">
    <name type="scientific">marine sediment metagenome</name>
    <dbReference type="NCBI Taxonomy" id="412755"/>
    <lineage>
        <taxon>unclassified sequences</taxon>
        <taxon>metagenomes</taxon>
        <taxon>ecological metagenomes</taxon>
    </lineage>
</organism>
<dbReference type="Pfam" id="PF09643">
    <property type="entry name" value="YopX"/>
    <property type="match status" value="1"/>
</dbReference>
<protein>
    <recommendedName>
        <fullName evidence="1">YopX protein domain-containing protein</fullName>
    </recommendedName>
</protein>
<dbReference type="InterPro" id="IPR019096">
    <property type="entry name" value="YopX_protein"/>
</dbReference>
<proteinExistence type="predicted"/>
<dbReference type="AlphaFoldDB" id="A0A0F9HN83"/>
<accession>A0A0F9HN83</accession>
<dbReference type="Gene3D" id="2.30.30.290">
    <property type="entry name" value="YopX-like domains"/>
    <property type="match status" value="1"/>
</dbReference>
<gene>
    <name evidence="2" type="ORF">LCGC14_1977480</name>
</gene>
<dbReference type="EMBL" id="LAZR01022064">
    <property type="protein sequence ID" value="KKL83160.1"/>
    <property type="molecule type" value="Genomic_DNA"/>
</dbReference>
<reference evidence="2" key="1">
    <citation type="journal article" date="2015" name="Nature">
        <title>Complex archaea that bridge the gap between prokaryotes and eukaryotes.</title>
        <authorList>
            <person name="Spang A."/>
            <person name="Saw J.H."/>
            <person name="Jorgensen S.L."/>
            <person name="Zaremba-Niedzwiedzka K."/>
            <person name="Martijn J."/>
            <person name="Lind A.E."/>
            <person name="van Eijk R."/>
            <person name="Schleper C."/>
            <person name="Guy L."/>
            <person name="Ettema T.J."/>
        </authorList>
    </citation>
    <scope>NUCLEOTIDE SEQUENCE</scope>
</reference>
<feature type="non-terminal residue" evidence="2">
    <location>
        <position position="1"/>
    </location>
</feature>